<dbReference type="STRING" id="1314674.A0A0D7AUZ8"/>
<dbReference type="EMBL" id="KN881046">
    <property type="protein sequence ID" value="KIY61116.1"/>
    <property type="molecule type" value="Genomic_DNA"/>
</dbReference>
<name>A0A0D7AUZ8_9AGAR</name>
<gene>
    <name evidence="1" type="ORF">CYLTODRAFT_363263</name>
</gene>
<sequence>QRDPETAENAAYGWKRANEALAELLEHGEVLCFEDVQCGQDYIDPVSNGTLQEHNLVGIYSWDSLQLYEKKKSDTWLGIFIIANLHFKVRYQKSNVRPTIVVGGPDAPKDVDSFLFPTLHHMAALMNEGLKVWDVRNGRVYNSKPYNLYDTSDTVGLTDMNGWVGHTGHFGCRFMCGMQGRHKQGAPMYYPAMLKPENLDHIPNSCHPDYDINNLPPQSTPEAYQEALKKVLASTTNAEYNKNRTATGITKPSLFAALPRATPMPRLFPSHCMHRDFLNYPQLQILLFRGKISHNASDKPEQWLWAVLTGNVWEKHGALVAKWGQKLPLYVAPHPPRNPVHKINSGYKACEYQAWLYILAPGFLYTLLPHPYFSNLCQFIQGAKITHSFTATNDDLREAQQCLLSAVAGFETLYYGRKLERLHFVCQSIHSHVHTPLEQVYAGCSAAIAQWTIERTIGIIESLFRQHSAPYAHLSAIAVRLAQVGTLHALNPGLKSDREGHLPRGASNLGNGYAVLAPRQGQCVEVTAEETRAIQEYSVETGEDIGMMMEDVVSVERRGGLQLPNGQRVRTKWKETLRAQDIACRRYVQVGRTFSVCIAASNALRSSITKGYHVMGKYNISLSLCLHNQTRTTRITTPNPTHYTQMSSQ</sequence>
<dbReference type="Proteomes" id="UP000054007">
    <property type="component" value="Unassembled WGS sequence"/>
</dbReference>
<proteinExistence type="predicted"/>
<dbReference type="OrthoDB" id="2669721at2759"/>
<reference evidence="1 2" key="1">
    <citation type="journal article" date="2015" name="Fungal Genet. Biol.">
        <title>Evolution of novel wood decay mechanisms in Agaricales revealed by the genome sequences of Fistulina hepatica and Cylindrobasidium torrendii.</title>
        <authorList>
            <person name="Floudas D."/>
            <person name="Held B.W."/>
            <person name="Riley R."/>
            <person name="Nagy L.G."/>
            <person name="Koehler G."/>
            <person name="Ransdell A.S."/>
            <person name="Younus H."/>
            <person name="Chow J."/>
            <person name="Chiniquy J."/>
            <person name="Lipzen A."/>
            <person name="Tritt A."/>
            <person name="Sun H."/>
            <person name="Haridas S."/>
            <person name="LaButti K."/>
            <person name="Ohm R.A."/>
            <person name="Kues U."/>
            <person name="Blanchette R.A."/>
            <person name="Grigoriev I.V."/>
            <person name="Minto R.E."/>
            <person name="Hibbett D.S."/>
        </authorList>
    </citation>
    <scope>NUCLEOTIDE SEQUENCE [LARGE SCALE GENOMIC DNA]</scope>
    <source>
        <strain evidence="1 2">FP15055 ss-10</strain>
    </source>
</reference>
<protein>
    <submittedName>
        <fullName evidence="1">Uncharacterized protein</fullName>
    </submittedName>
</protein>
<organism evidence="1 2">
    <name type="scientific">Cylindrobasidium torrendii FP15055 ss-10</name>
    <dbReference type="NCBI Taxonomy" id="1314674"/>
    <lineage>
        <taxon>Eukaryota</taxon>
        <taxon>Fungi</taxon>
        <taxon>Dikarya</taxon>
        <taxon>Basidiomycota</taxon>
        <taxon>Agaricomycotina</taxon>
        <taxon>Agaricomycetes</taxon>
        <taxon>Agaricomycetidae</taxon>
        <taxon>Agaricales</taxon>
        <taxon>Marasmiineae</taxon>
        <taxon>Physalacriaceae</taxon>
        <taxon>Cylindrobasidium</taxon>
    </lineage>
</organism>
<dbReference type="AlphaFoldDB" id="A0A0D7AUZ8"/>
<evidence type="ECO:0000313" key="2">
    <source>
        <dbReference type="Proteomes" id="UP000054007"/>
    </source>
</evidence>
<accession>A0A0D7AUZ8</accession>
<keyword evidence="2" id="KW-1185">Reference proteome</keyword>
<feature type="non-terminal residue" evidence="1">
    <location>
        <position position="1"/>
    </location>
</feature>
<evidence type="ECO:0000313" key="1">
    <source>
        <dbReference type="EMBL" id="KIY61116.1"/>
    </source>
</evidence>